<comment type="caution">
    <text evidence="2">The sequence shown here is derived from an EMBL/GenBank/DDBJ whole genome shotgun (WGS) entry which is preliminary data.</text>
</comment>
<feature type="transmembrane region" description="Helical" evidence="1">
    <location>
        <begin position="75"/>
        <end position="98"/>
    </location>
</feature>
<dbReference type="GO" id="GO:0016020">
    <property type="term" value="C:membrane"/>
    <property type="evidence" value="ECO:0007669"/>
    <property type="project" value="InterPro"/>
</dbReference>
<feature type="transmembrane region" description="Helical" evidence="1">
    <location>
        <begin position="334"/>
        <end position="359"/>
    </location>
</feature>
<dbReference type="GO" id="GO:0009847">
    <property type="term" value="P:spore germination"/>
    <property type="evidence" value="ECO:0007669"/>
    <property type="project" value="InterPro"/>
</dbReference>
<protein>
    <recommendedName>
        <fullName evidence="4">GerAB/ArcD/ProY family transporter</fullName>
    </recommendedName>
</protein>
<feature type="transmembrane region" description="Helical" evidence="1">
    <location>
        <begin position="134"/>
        <end position="158"/>
    </location>
</feature>
<feature type="transmembrane region" description="Helical" evidence="1">
    <location>
        <begin position="110"/>
        <end position="127"/>
    </location>
</feature>
<dbReference type="InterPro" id="IPR004761">
    <property type="entry name" value="Spore_GerAB"/>
</dbReference>
<keyword evidence="1" id="KW-0472">Membrane</keyword>
<feature type="transmembrane region" description="Helical" evidence="1">
    <location>
        <begin position="32"/>
        <end position="55"/>
    </location>
</feature>
<dbReference type="RefSeq" id="WP_138193942.1">
    <property type="nucleotide sequence ID" value="NZ_VCIW01000005.1"/>
</dbReference>
<evidence type="ECO:0008006" key="4">
    <source>
        <dbReference type="Google" id="ProtNLM"/>
    </source>
</evidence>
<accession>A0A5R9GD79</accession>
<dbReference type="OrthoDB" id="2930450at2"/>
<name>A0A5R9GD79_9BACL</name>
<reference evidence="2 3" key="1">
    <citation type="submission" date="2019-05" db="EMBL/GenBank/DDBJ databases">
        <authorList>
            <person name="Narsing Rao M.P."/>
            <person name="Li W.J."/>
        </authorList>
    </citation>
    <scope>NUCLEOTIDE SEQUENCE [LARGE SCALE GENOMIC DNA]</scope>
    <source>
        <strain evidence="2 3">SYSU_K30003</strain>
    </source>
</reference>
<dbReference type="Proteomes" id="UP000309676">
    <property type="component" value="Unassembled WGS sequence"/>
</dbReference>
<dbReference type="Pfam" id="PF03845">
    <property type="entry name" value="Spore_permease"/>
    <property type="match status" value="1"/>
</dbReference>
<dbReference type="EMBL" id="VCIW01000005">
    <property type="protein sequence ID" value="TLS52286.1"/>
    <property type="molecule type" value="Genomic_DNA"/>
</dbReference>
<evidence type="ECO:0000313" key="3">
    <source>
        <dbReference type="Proteomes" id="UP000309676"/>
    </source>
</evidence>
<feature type="transmembrane region" description="Helical" evidence="1">
    <location>
        <begin position="305"/>
        <end position="322"/>
    </location>
</feature>
<dbReference type="AlphaFoldDB" id="A0A5R9GD79"/>
<keyword evidence="1" id="KW-0812">Transmembrane</keyword>
<sequence>MNRYLVYLVTLNMLANIVSQVSLLLFEDRFNGSVSSILLSIPIGAVAMIVFVKLFDRFPNQGLSEIVGGALPRWIGAPFLLLQAFLWFVCGSVILLYIAEVAKRFMNPDFAPAEALVLFLIVVVLFANMPSNRILYMLEIIMLLSVPFIAFIIGKAIFSDSLLVSSMMEVATHALDMPSLMSFCASMFMYSGFMCLCVFNRVISPKPKRMWYLSALMLTGSITLLITFFLPIGFHGADGILEWTYPWFVTADSLRLQYGFIERVLFFFLLLYVLISVISVIVYWHIGLDLLKSSMPRFRSSWLKVVVPYCALAAISLASIYIDLNVGLRFLRTIARIWMLVQLPNTLLVLAVLAGAAYLRTRRQRRGTRDESI</sequence>
<keyword evidence="1" id="KW-1133">Transmembrane helix</keyword>
<feature type="transmembrane region" description="Helical" evidence="1">
    <location>
        <begin position="264"/>
        <end position="284"/>
    </location>
</feature>
<feature type="transmembrane region" description="Helical" evidence="1">
    <location>
        <begin position="5"/>
        <end position="26"/>
    </location>
</feature>
<feature type="transmembrane region" description="Helical" evidence="1">
    <location>
        <begin position="178"/>
        <end position="199"/>
    </location>
</feature>
<organism evidence="2 3">
    <name type="scientific">Paenibacillus antri</name>
    <dbReference type="NCBI Taxonomy" id="2582848"/>
    <lineage>
        <taxon>Bacteria</taxon>
        <taxon>Bacillati</taxon>
        <taxon>Bacillota</taxon>
        <taxon>Bacilli</taxon>
        <taxon>Bacillales</taxon>
        <taxon>Paenibacillaceae</taxon>
        <taxon>Paenibacillus</taxon>
    </lineage>
</organism>
<gene>
    <name evidence="2" type="ORF">FE782_09935</name>
</gene>
<evidence type="ECO:0000256" key="1">
    <source>
        <dbReference type="SAM" id="Phobius"/>
    </source>
</evidence>
<feature type="transmembrane region" description="Helical" evidence="1">
    <location>
        <begin position="211"/>
        <end position="234"/>
    </location>
</feature>
<keyword evidence="3" id="KW-1185">Reference proteome</keyword>
<evidence type="ECO:0000313" key="2">
    <source>
        <dbReference type="EMBL" id="TLS52286.1"/>
    </source>
</evidence>
<proteinExistence type="predicted"/>